<dbReference type="CDD" id="cd11547">
    <property type="entry name" value="NTP-PPase_HisE"/>
    <property type="match status" value="1"/>
</dbReference>
<sequence length="86" mass="9736">MVRVKDFDTLFTELTHRKPGSGTDQAIAKGIHHLGKKVIEEAGEVWIAAEYQTDDELAEELSQLLYWAQTIMIARGLTPADVYKYL</sequence>
<dbReference type="GO" id="GO:0005524">
    <property type="term" value="F:ATP binding"/>
    <property type="evidence" value="ECO:0007669"/>
    <property type="project" value="UniProtKB-KW"/>
</dbReference>
<keyword evidence="6" id="KW-0547">Nucleotide-binding</keyword>
<dbReference type="GO" id="GO:0004636">
    <property type="term" value="F:phosphoribosyl-ATP diphosphatase activity"/>
    <property type="evidence" value="ECO:0007669"/>
    <property type="project" value="UniProtKB-EC"/>
</dbReference>
<comment type="pathway">
    <text evidence="2">Amino-acid biosynthesis; L-histidine biosynthesis; L-histidine from 5-phospho-alpha-D-ribose 1-diphosphate: step 2/9.</text>
</comment>
<evidence type="ECO:0000256" key="5">
    <source>
        <dbReference type="ARBA" id="ARBA00022605"/>
    </source>
</evidence>
<dbReference type="EC" id="3.6.1.31" evidence="3"/>
<proteinExistence type="predicted"/>
<dbReference type="InterPro" id="IPR008179">
    <property type="entry name" value="HisE"/>
</dbReference>
<evidence type="ECO:0000256" key="4">
    <source>
        <dbReference type="ARBA" id="ARBA00013336"/>
    </source>
</evidence>
<dbReference type="NCBIfam" id="NF001610">
    <property type="entry name" value="PRK00400.1-1"/>
    <property type="match status" value="1"/>
</dbReference>
<evidence type="ECO:0000256" key="1">
    <source>
        <dbReference type="ARBA" id="ARBA00001460"/>
    </source>
</evidence>
<evidence type="ECO:0000256" key="6">
    <source>
        <dbReference type="ARBA" id="ARBA00022741"/>
    </source>
</evidence>
<dbReference type="Pfam" id="PF01503">
    <property type="entry name" value="PRA-PH"/>
    <property type="match status" value="1"/>
</dbReference>
<keyword evidence="5" id="KW-0028">Amino-acid biosynthesis</keyword>
<evidence type="ECO:0000256" key="3">
    <source>
        <dbReference type="ARBA" id="ARBA00012414"/>
    </source>
</evidence>
<evidence type="ECO:0000313" key="10">
    <source>
        <dbReference type="EMBL" id="SPW31192.1"/>
    </source>
</evidence>
<keyword evidence="9" id="KW-0368">Histidine biosynthesis</keyword>
<dbReference type="SUPFAM" id="SSF101386">
    <property type="entry name" value="all-alpha NTP pyrophosphatases"/>
    <property type="match status" value="1"/>
</dbReference>
<dbReference type="EMBL" id="UARK01000024">
    <property type="protein sequence ID" value="SPW31192.1"/>
    <property type="molecule type" value="Genomic_DNA"/>
</dbReference>
<dbReference type="InterPro" id="IPR021130">
    <property type="entry name" value="PRib-ATP_PPHydrolase-like"/>
</dbReference>
<evidence type="ECO:0000256" key="8">
    <source>
        <dbReference type="ARBA" id="ARBA00022840"/>
    </source>
</evidence>
<evidence type="ECO:0000256" key="9">
    <source>
        <dbReference type="ARBA" id="ARBA00023102"/>
    </source>
</evidence>
<dbReference type="Proteomes" id="UP000249886">
    <property type="component" value="Unassembled WGS sequence"/>
</dbReference>
<dbReference type="RefSeq" id="WP_172458883.1">
    <property type="nucleotide sequence ID" value="NZ_CAJPQJ010000012.1"/>
</dbReference>
<evidence type="ECO:0000313" key="11">
    <source>
        <dbReference type="Proteomes" id="UP000249886"/>
    </source>
</evidence>
<evidence type="ECO:0000256" key="2">
    <source>
        <dbReference type="ARBA" id="ARBA00005204"/>
    </source>
</evidence>
<dbReference type="UniPathway" id="UPA00031">
    <property type="reaction ID" value="UER00007"/>
</dbReference>
<reference evidence="10 11" key="1">
    <citation type="submission" date="2018-06" db="EMBL/GenBank/DDBJ databases">
        <authorList>
            <consortium name="Pathogen Informatics"/>
            <person name="Doyle S."/>
        </authorList>
    </citation>
    <scope>NUCLEOTIDE SEQUENCE [LARGE SCALE GENOMIC DNA]</scope>
    <source>
        <strain evidence="10 11">NCTC10254</strain>
    </source>
</reference>
<comment type="catalytic activity">
    <reaction evidence="1">
        <text>1-(5-phospho-beta-D-ribosyl)-ATP + H2O = 1-(5-phospho-beta-D-ribosyl)-5'-AMP + diphosphate + H(+)</text>
        <dbReference type="Rhea" id="RHEA:22828"/>
        <dbReference type="ChEBI" id="CHEBI:15377"/>
        <dbReference type="ChEBI" id="CHEBI:15378"/>
        <dbReference type="ChEBI" id="CHEBI:33019"/>
        <dbReference type="ChEBI" id="CHEBI:59457"/>
        <dbReference type="ChEBI" id="CHEBI:73183"/>
        <dbReference type="EC" id="3.6.1.31"/>
    </reaction>
</comment>
<evidence type="ECO:0000256" key="7">
    <source>
        <dbReference type="ARBA" id="ARBA00022801"/>
    </source>
</evidence>
<dbReference type="Gene3D" id="1.10.287.1080">
    <property type="entry name" value="MazG-like"/>
    <property type="match status" value="1"/>
</dbReference>
<gene>
    <name evidence="10" type="primary">hisE</name>
    <name evidence="10" type="ORF">NCTC10254_01995</name>
</gene>
<dbReference type="GO" id="GO:0000105">
    <property type="term" value="P:L-histidine biosynthetic process"/>
    <property type="evidence" value="ECO:0007669"/>
    <property type="project" value="UniProtKB-UniPathway"/>
</dbReference>
<keyword evidence="7 10" id="KW-0378">Hydrolase</keyword>
<dbReference type="AlphaFoldDB" id="A0A8B4H8T7"/>
<accession>A0A8B4H8T7</accession>
<name>A0A8B4H8T7_9CORY</name>
<comment type="caution">
    <text evidence="10">The sequence shown here is derived from an EMBL/GenBank/DDBJ whole genome shotgun (WGS) entry which is preliminary data.</text>
</comment>
<dbReference type="GeneID" id="84573883"/>
<dbReference type="NCBIfam" id="TIGR03188">
    <property type="entry name" value="histidine_hisI"/>
    <property type="match status" value="1"/>
</dbReference>
<keyword evidence="8" id="KW-0067">ATP-binding</keyword>
<organism evidence="10 11">
    <name type="scientific">Corynebacterium matruchotii</name>
    <dbReference type="NCBI Taxonomy" id="43768"/>
    <lineage>
        <taxon>Bacteria</taxon>
        <taxon>Bacillati</taxon>
        <taxon>Actinomycetota</taxon>
        <taxon>Actinomycetes</taxon>
        <taxon>Mycobacteriales</taxon>
        <taxon>Corynebacteriaceae</taxon>
        <taxon>Corynebacterium</taxon>
    </lineage>
</organism>
<protein>
    <recommendedName>
        <fullName evidence="4">Phosphoribosyl-ATP pyrophosphatase</fullName>
        <ecNumber evidence="3">3.6.1.31</ecNumber>
    </recommendedName>
</protein>